<comment type="caution">
    <text evidence="2">The sequence shown here is derived from an EMBL/GenBank/DDBJ whole genome shotgun (WGS) entry which is preliminary data.</text>
</comment>
<organism evidence="2 3">
    <name type="scientific">Candidatus Portnoybacteria bacterium CG09_land_8_20_14_0_10_44_13</name>
    <dbReference type="NCBI Taxonomy" id="1974811"/>
    <lineage>
        <taxon>Bacteria</taxon>
        <taxon>Candidatus Portnoyibacteriota</taxon>
    </lineage>
</organism>
<dbReference type="EMBL" id="PEZF01000121">
    <property type="protein sequence ID" value="PIS16464.1"/>
    <property type="molecule type" value="Genomic_DNA"/>
</dbReference>
<evidence type="ECO:0008006" key="4">
    <source>
        <dbReference type="Google" id="ProtNLM"/>
    </source>
</evidence>
<gene>
    <name evidence="2" type="ORF">COT61_03780</name>
</gene>
<keyword evidence="1" id="KW-0812">Transmembrane</keyword>
<protein>
    <recommendedName>
        <fullName evidence="4">Type 4 fimbrial biogenesis protein PilX N-terminal domain-containing protein</fullName>
    </recommendedName>
</protein>
<keyword evidence="1" id="KW-0472">Membrane</keyword>
<keyword evidence="1" id="KW-1133">Transmembrane helix</keyword>
<evidence type="ECO:0000313" key="2">
    <source>
        <dbReference type="EMBL" id="PIS16464.1"/>
    </source>
</evidence>
<evidence type="ECO:0000313" key="3">
    <source>
        <dbReference type="Proteomes" id="UP000229080"/>
    </source>
</evidence>
<reference evidence="3" key="1">
    <citation type="submission" date="2017-09" db="EMBL/GenBank/DDBJ databases">
        <title>Depth-based differentiation of microbial function through sediment-hosted aquifers and enrichment of novel symbionts in the deep terrestrial subsurface.</title>
        <authorList>
            <person name="Probst A.J."/>
            <person name="Ladd B."/>
            <person name="Jarett J.K."/>
            <person name="Geller-Mcgrath D.E."/>
            <person name="Sieber C.M.K."/>
            <person name="Emerson J.B."/>
            <person name="Anantharaman K."/>
            <person name="Thomas B.C."/>
            <person name="Malmstrom R."/>
            <person name="Stieglmeier M."/>
            <person name="Klingl A."/>
            <person name="Woyke T."/>
            <person name="Ryan C.M."/>
            <person name="Banfield J.F."/>
        </authorList>
    </citation>
    <scope>NUCLEOTIDE SEQUENCE [LARGE SCALE GENOMIC DNA]</scope>
</reference>
<proteinExistence type="predicted"/>
<sequence length="139" mass="15009">MLTLFARDDKTKIIKMRRMTMVETNQKGQTAIILAVLVLAVILTIGLGFSALVLNQIKTMRAVGFSAEALYAADAGAEKCLYQVRQEIESECGAAGGGTTSMQLSNDASFIATKTASPLINSLGRYQTASRKIELSWTE</sequence>
<dbReference type="Proteomes" id="UP000229080">
    <property type="component" value="Unassembled WGS sequence"/>
</dbReference>
<evidence type="ECO:0000256" key="1">
    <source>
        <dbReference type="SAM" id="Phobius"/>
    </source>
</evidence>
<accession>A0A2H0WUW8</accession>
<dbReference type="AlphaFoldDB" id="A0A2H0WUW8"/>
<feature type="transmembrane region" description="Helical" evidence="1">
    <location>
        <begin position="31"/>
        <end position="54"/>
    </location>
</feature>
<name>A0A2H0WUW8_9BACT</name>